<dbReference type="InterPro" id="IPR014756">
    <property type="entry name" value="Ig_E-set"/>
</dbReference>
<dbReference type="STRING" id="1236989.JCM15548_12058"/>
<evidence type="ECO:0000259" key="6">
    <source>
        <dbReference type="Pfam" id="PF00759"/>
    </source>
</evidence>
<feature type="domain" description="Glycoside hydrolase family 9" evidence="6">
    <location>
        <begin position="145"/>
        <end position="526"/>
    </location>
</feature>
<accession>A0A0E9LX45</accession>
<dbReference type="InterPro" id="IPR013783">
    <property type="entry name" value="Ig-like_fold"/>
</dbReference>
<dbReference type="InterPro" id="IPR004197">
    <property type="entry name" value="Cellulase_Ig-like"/>
</dbReference>
<evidence type="ECO:0000256" key="1">
    <source>
        <dbReference type="ARBA" id="ARBA00007072"/>
    </source>
</evidence>
<evidence type="ECO:0000256" key="2">
    <source>
        <dbReference type="ARBA" id="ARBA00022801"/>
    </source>
</evidence>
<dbReference type="Pfam" id="PF00759">
    <property type="entry name" value="Glyco_hydro_9"/>
    <property type="match status" value="1"/>
</dbReference>
<proteinExistence type="inferred from homology"/>
<feature type="domain" description="Cellulase Ig-like" evidence="7">
    <location>
        <begin position="22"/>
        <end position="101"/>
    </location>
</feature>
<evidence type="ECO:0000259" key="7">
    <source>
        <dbReference type="Pfam" id="PF02927"/>
    </source>
</evidence>
<protein>
    <submittedName>
        <fullName evidence="8">Glucosamine-link cellobiase</fullName>
    </submittedName>
</protein>
<reference evidence="8 9" key="1">
    <citation type="journal article" date="2015" name="Microbes Environ.">
        <title>Distribution and evolution of nitrogen fixation genes in the phylum bacteroidetes.</title>
        <authorList>
            <person name="Inoue J."/>
            <person name="Oshima K."/>
            <person name="Suda W."/>
            <person name="Sakamoto M."/>
            <person name="Iino T."/>
            <person name="Noda S."/>
            <person name="Hongoh Y."/>
            <person name="Hattori M."/>
            <person name="Ohkuma M."/>
        </authorList>
    </citation>
    <scope>NUCLEOTIDE SEQUENCE [LARGE SCALE GENOMIC DNA]</scope>
    <source>
        <strain evidence="8">JCM 15548</strain>
    </source>
</reference>
<name>A0A0E9LX45_9BACT</name>
<dbReference type="InterPro" id="IPR008928">
    <property type="entry name" value="6-hairpin_glycosidase_sf"/>
</dbReference>
<sequence length="590" mass="66484">MTAGLLLLVQCGLKKPKENLTGQILINHLGYDTQGSKTFVFQTKESHAPESFSLVDQDGKLVFEGAFKNGGPIDNWHTGNAVAGAFSSFDVPGNYRIELDYMDKAYVSEYFSIAHQQIAQSTLSLLIKGIHSQRTSGVYNETDQQMGFFGDRADVVDVSGGWYDASGDRSKYLSHLSYANFMNPQQAPMVVWNFLEAAHRLSNYRFEDVVETRQKMLDEALHGADWLVKMQDAAGYFYLNVFDNWSWDPEKREICAYIGQEGIKNEYYQAGYREGGGMSIAALARVAGDQLGNESATNQYLSAAIKGFEHLEENNLKYLANGEENVIDDYCALMAATELFYASNDHKYLQAARKRMHRLTGRLSNDENARGFWLADSATNRPFFHAAEAGLPIVALVRYLQLEADSSHRNKAVEAIRRAVDFELAITNEVHNPFGYARQYVKATIEIPNRTAFFIPQNNETGYWWQGENARIASLSAAMRLALPYLDSNKEEEVLGYAANQINWILGLNPYDICMLDGRGRNNPKYAEGEKEMNVSGCVSNGITAGFGNERDIAFYPDPYRNDPSHKWRWGEQWLQHGSWLMLAISLSLQ</sequence>
<dbReference type="Gene3D" id="2.60.40.10">
    <property type="entry name" value="Immunoglobulins"/>
    <property type="match status" value="1"/>
</dbReference>
<organism evidence="8 9">
    <name type="scientific">Geofilum rubicundum JCM 15548</name>
    <dbReference type="NCBI Taxonomy" id="1236989"/>
    <lineage>
        <taxon>Bacteria</taxon>
        <taxon>Pseudomonadati</taxon>
        <taxon>Bacteroidota</taxon>
        <taxon>Bacteroidia</taxon>
        <taxon>Marinilabiliales</taxon>
        <taxon>Marinilabiliaceae</taxon>
        <taxon>Geofilum</taxon>
    </lineage>
</organism>
<dbReference type="PANTHER" id="PTHR22298">
    <property type="entry name" value="ENDO-1,4-BETA-GLUCANASE"/>
    <property type="match status" value="1"/>
</dbReference>
<keyword evidence="5" id="KW-0624">Polysaccharide degradation</keyword>
<dbReference type="SUPFAM" id="SSF81296">
    <property type="entry name" value="E set domains"/>
    <property type="match status" value="1"/>
</dbReference>
<dbReference type="AlphaFoldDB" id="A0A0E9LX45"/>
<dbReference type="Pfam" id="PF02927">
    <property type="entry name" value="CelD_N"/>
    <property type="match status" value="1"/>
</dbReference>
<dbReference type="GO" id="GO:0008810">
    <property type="term" value="F:cellulase activity"/>
    <property type="evidence" value="ECO:0007669"/>
    <property type="project" value="InterPro"/>
</dbReference>
<comment type="similarity">
    <text evidence="1">Belongs to the glycosyl hydrolase 9 (cellulase E) family.</text>
</comment>
<keyword evidence="4" id="KW-0326">Glycosidase</keyword>
<keyword evidence="9" id="KW-1185">Reference proteome</keyword>
<comment type="caution">
    <text evidence="8">The sequence shown here is derived from an EMBL/GenBank/DDBJ whole genome shotgun (WGS) entry which is preliminary data.</text>
</comment>
<dbReference type="EMBL" id="BAZW01000014">
    <property type="protein sequence ID" value="GAO29829.1"/>
    <property type="molecule type" value="Genomic_DNA"/>
</dbReference>
<keyword evidence="2" id="KW-0378">Hydrolase</keyword>
<dbReference type="Proteomes" id="UP000032900">
    <property type="component" value="Unassembled WGS sequence"/>
</dbReference>
<dbReference type="InterPro" id="IPR012341">
    <property type="entry name" value="6hp_glycosidase-like_sf"/>
</dbReference>
<dbReference type="SUPFAM" id="SSF48208">
    <property type="entry name" value="Six-hairpin glycosidases"/>
    <property type="match status" value="1"/>
</dbReference>
<evidence type="ECO:0000256" key="3">
    <source>
        <dbReference type="ARBA" id="ARBA00023277"/>
    </source>
</evidence>
<evidence type="ECO:0000256" key="5">
    <source>
        <dbReference type="ARBA" id="ARBA00023326"/>
    </source>
</evidence>
<keyword evidence="3" id="KW-0119">Carbohydrate metabolism</keyword>
<evidence type="ECO:0000256" key="4">
    <source>
        <dbReference type="ARBA" id="ARBA00023295"/>
    </source>
</evidence>
<dbReference type="GO" id="GO:0000272">
    <property type="term" value="P:polysaccharide catabolic process"/>
    <property type="evidence" value="ECO:0007669"/>
    <property type="project" value="UniProtKB-KW"/>
</dbReference>
<gene>
    <name evidence="8" type="ORF">JCM15548_12058</name>
</gene>
<dbReference type="Gene3D" id="1.50.10.10">
    <property type="match status" value="1"/>
</dbReference>
<dbReference type="CDD" id="cd02850">
    <property type="entry name" value="E_set_Cellulase_N"/>
    <property type="match status" value="1"/>
</dbReference>
<evidence type="ECO:0000313" key="9">
    <source>
        <dbReference type="Proteomes" id="UP000032900"/>
    </source>
</evidence>
<dbReference type="InterPro" id="IPR001701">
    <property type="entry name" value="Glyco_hydro_9"/>
</dbReference>
<evidence type="ECO:0000313" key="8">
    <source>
        <dbReference type="EMBL" id="GAO29829.1"/>
    </source>
</evidence>